<dbReference type="CDD" id="cd09487">
    <property type="entry name" value="SAM_superfamily"/>
    <property type="match status" value="1"/>
</dbReference>
<dbReference type="SUPFAM" id="SSF47769">
    <property type="entry name" value="SAM/Pointed domain"/>
    <property type="match status" value="1"/>
</dbReference>
<dbReference type="InterPro" id="IPR013761">
    <property type="entry name" value="SAM/pointed_sf"/>
</dbReference>
<evidence type="ECO:0000259" key="1">
    <source>
        <dbReference type="Pfam" id="PF00536"/>
    </source>
</evidence>
<dbReference type="Pfam" id="PF00536">
    <property type="entry name" value="SAM_1"/>
    <property type="match status" value="1"/>
</dbReference>
<evidence type="ECO:0000313" key="3">
    <source>
        <dbReference type="Proteomes" id="UP001162001"/>
    </source>
</evidence>
<name>A0A7D3QWF3_9VIRU</name>
<organism evidence="2 3">
    <name type="scientific">Fadolivirus FV1/VV64</name>
    <dbReference type="NCBI Taxonomy" id="3070911"/>
    <lineage>
        <taxon>Viruses</taxon>
        <taxon>Varidnaviria</taxon>
        <taxon>Bamfordvirae</taxon>
        <taxon>Nucleocytoviricota</taxon>
        <taxon>Megaviricetes</taxon>
        <taxon>Imitervirales</taxon>
        <taxon>Mimiviridae</taxon>
        <taxon>Klosneuvirinae</taxon>
        <taxon>Fadolivirus</taxon>
        <taxon>Fadolivirus algeromassiliense</taxon>
    </lineage>
</organism>
<accession>A0A7D3QWF3</accession>
<feature type="domain" description="SAM" evidence="1">
    <location>
        <begin position="21"/>
        <end position="77"/>
    </location>
</feature>
<reference evidence="2 3" key="1">
    <citation type="submission" date="2020-04" db="EMBL/GenBank/DDBJ databases">
        <title>Advantages and limits of metagenomic assembly and binning of a giant virus.</title>
        <authorList>
            <person name="Schulz F."/>
            <person name="Andreani J."/>
            <person name="Francis R."/>
            <person name="Boudjemaa H."/>
            <person name="Bou Khalil J.Y."/>
            <person name="Lee J."/>
            <person name="La Scola B."/>
            <person name="Woyke T."/>
        </authorList>
    </citation>
    <scope>NUCLEOTIDE SEQUENCE [LARGE SCALE GENOMIC DNA]</scope>
    <source>
        <strain evidence="2 3">FV1/VV64</strain>
    </source>
</reference>
<dbReference type="InterPro" id="IPR001660">
    <property type="entry name" value="SAM"/>
</dbReference>
<dbReference type="Gene3D" id="1.10.150.50">
    <property type="entry name" value="Transcription Factor, Ets-1"/>
    <property type="match status" value="1"/>
</dbReference>
<dbReference type="EMBL" id="MT418680">
    <property type="protein sequence ID" value="QKF94499.1"/>
    <property type="molecule type" value="Genomic_DNA"/>
</dbReference>
<keyword evidence="3" id="KW-1185">Reference proteome</keyword>
<gene>
    <name evidence="2" type="ORF">Fadolivirus_1_1041</name>
</gene>
<proteinExistence type="predicted"/>
<dbReference type="Proteomes" id="UP001162001">
    <property type="component" value="Segment"/>
</dbReference>
<evidence type="ECO:0000313" key="2">
    <source>
        <dbReference type="EMBL" id="QKF94499.1"/>
    </source>
</evidence>
<protein>
    <submittedName>
        <fullName evidence="2">Sterile alpha motif domain protein</fullName>
    </submittedName>
</protein>
<sequence length="90" mass="10865">MEDIVDFVNSDDYHRMQSYDEDDMINWLNCHGFSAYIDTFQQHQMLLWMLPTLTSFDFDILGFNVTDRERMRSAINSFRYKHSSQYAMCN</sequence>